<name>A0ABS5Z299_9ACTN</name>
<keyword evidence="3" id="KW-1185">Reference proteome</keyword>
<organism evidence="2 3">
    <name type="scientific">Paractinoplanes bogorensis</name>
    <dbReference type="NCBI Taxonomy" id="1610840"/>
    <lineage>
        <taxon>Bacteria</taxon>
        <taxon>Bacillati</taxon>
        <taxon>Actinomycetota</taxon>
        <taxon>Actinomycetes</taxon>
        <taxon>Micromonosporales</taxon>
        <taxon>Micromonosporaceae</taxon>
        <taxon>Paractinoplanes</taxon>
    </lineage>
</organism>
<feature type="domain" description="PatA-like N-terminal" evidence="1">
    <location>
        <begin position="9"/>
        <end position="130"/>
    </location>
</feature>
<comment type="caution">
    <text evidence="2">The sequence shown here is derived from an EMBL/GenBank/DDBJ whole genome shotgun (WGS) entry which is preliminary data.</text>
</comment>
<sequence>MIPGSPATAGLRRLLTELGESARTGALHIGGRPGGVLYLISGRIAYAETPVCPGIGDRLVASGRVPATAWRRVLAEGRGSQRVGRMLLRDGLIGQNELALRVVAAIADATYELLQSAEAPVFFVPGERHWLGPVNGVELGALGHRRARRLRSEAARRNRPTMTHSGCD</sequence>
<reference evidence="2 3" key="1">
    <citation type="submission" date="2021-06" db="EMBL/GenBank/DDBJ databases">
        <title>Actinoplanes lichenicola sp. nov., and Actinoplanes ovalisporus sp. nov., isolated from lichen in Thailand.</title>
        <authorList>
            <person name="Saeng-In P."/>
            <person name="Kanchanasin P."/>
            <person name="Yuki M."/>
            <person name="Kudo T."/>
            <person name="Ohkuma M."/>
            <person name="Phongsopitanun W."/>
            <person name="Tanasupawat S."/>
        </authorList>
    </citation>
    <scope>NUCLEOTIDE SEQUENCE [LARGE SCALE GENOMIC DNA]</scope>
    <source>
        <strain evidence="2 3">NBRC 110975</strain>
    </source>
</reference>
<dbReference type="Pfam" id="PF14332">
    <property type="entry name" value="DUF4388"/>
    <property type="match status" value="1"/>
</dbReference>
<evidence type="ECO:0000259" key="1">
    <source>
        <dbReference type="Pfam" id="PF14332"/>
    </source>
</evidence>
<evidence type="ECO:0000313" key="2">
    <source>
        <dbReference type="EMBL" id="MBU2669821.1"/>
    </source>
</evidence>
<proteinExistence type="predicted"/>
<dbReference type="EMBL" id="JAHKKG010000016">
    <property type="protein sequence ID" value="MBU2669821.1"/>
    <property type="molecule type" value="Genomic_DNA"/>
</dbReference>
<dbReference type="Proteomes" id="UP001519654">
    <property type="component" value="Unassembled WGS sequence"/>
</dbReference>
<dbReference type="RefSeq" id="WP_215794925.1">
    <property type="nucleotide sequence ID" value="NZ_JAHKKG010000016.1"/>
</dbReference>
<dbReference type="InterPro" id="IPR025497">
    <property type="entry name" value="PatA-like_N"/>
</dbReference>
<protein>
    <submittedName>
        <fullName evidence="2">DUF4388 domain-containing protein</fullName>
    </submittedName>
</protein>
<accession>A0ABS5Z299</accession>
<evidence type="ECO:0000313" key="3">
    <source>
        <dbReference type="Proteomes" id="UP001519654"/>
    </source>
</evidence>
<gene>
    <name evidence="2" type="ORF">KOI35_40560</name>
</gene>